<dbReference type="EMBL" id="BPRA01000001">
    <property type="protein sequence ID" value="GJE53611.1"/>
    <property type="molecule type" value="Genomic_DNA"/>
</dbReference>
<keyword evidence="1" id="KW-1133">Transmembrane helix</keyword>
<dbReference type="RefSeq" id="WP_147817058.1">
    <property type="nucleotide sequence ID" value="NZ_BPRA01000001.1"/>
</dbReference>
<comment type="caution">
    <text evidence="2">The sequence shown here is derived from an EMBL/GenBank/DDBJ whole genome shotgun (WGS) entry which is preliminary data.</text>
</comment>
<feature type="transmembrane region" description="Helical" evidence="1">
    <location>
        <begin position="24"/>
        <end position="42"/>
    </location>
</feature>
<accession>A0ABQ4TE86</accession>
<organism evidence="2 3">
    <name type="scientific">Methylobacterium thuringiense</name>
    <dbReference type="NCBI Taxonomy" id="1003091"/>
    <lineage>
        <taxon>Bacteria</taxon>
        <taxon>Pseudomonadati</taxon>
        <taxon>Pseudomonadota</taxon>
        <taxon>Alphaproteobacteria</taxon>
        <taxon>Hyphomicrobiales</taxon>
        <taxon>Methylobacteriaceae</taxon>
        <taxon>Methylobacterium</taxon>
    </lineage>
</organism>
<protein>
    <submittedName>
        <fullName evidence="2">Uncharacterized protein</fullName>
    </submittedName>
</protein>
<evidence type="ECO:0000313" key="2">
    <source>
        <dbReference type="EMBL" id="GJE53611.1"/>
    </source>
</evidence>
<evidence type="ECO:0000313" key="3">
    <source>
        <dbReference type="Proteomes" id="UP001055101"/>
    </source>
</evidence>
<reference evidence="2" key="2">
    <citation type="submission" date="2021-08" db="EMBL/GenBank/DDBJ databases">
        <authorList>
            <person name="Tani A."/>
            <person name="Ola A."/>
            <person name="Ogura Y."/>
            <person name="Katsura K."/>
            <person name="Hayashi T."/>
        </authorList>
    </citation>
    <scope>NUCLEOTIDE SEQUENCE</scope>
    <source>
        <strain evidence="2">DSM 23674</strain>
    </source>
</reference>
<keyword evidence="1" id="KW-0472">Membrane</keyword>
<reference evidence="2" key="1">
    <citation type="journal article" date="2021" name="Front. Microbiol.">
        <title>Comprehensive Comparative Genomics and Phenotyping of Methylobacterium Species.</title>
        <authorList>
            <person name="Alessa O."/>
            <person name="Ogura Y."/>
            <person name="Fujitani Y."/>
            <person name="Takami H."/>
            <person name="Hayashi T."/>
            <person name="Sahin N."/>
            <person name="Tani A."/>
        </authorList>
    </citation>
    <scope>NUCLEOTIDE SEQUENCE</scope>
    <source>
        <strain evidence="2">DSM 23674</strain>
    </source>
</reference>
<dbReference type="Proteomes" id="UP001055101">
    <property type="component" value="Unassembled WGS sequence"/>
</dbReference>
<proteinExistence type="predicted"/>
<keyword evidence="3" id="KW-1185">Reference proteome</keyword>
<gene>
    <name evidence="2" type="ORF">EKPJFOCH_0077</name>
</gene>
<evidence type="ECO:0000256" key="1">
    <source>
        <dbReference type="SAM" id="Phobius"/>
    </source>
</evidence>
<keyword evidence="1" id="KW-0812">Transmembrane</keyword>
<sequence>MTLVLGIALAVVLLVMVFWRRHLGSLMQVASLLGGLLLLIWLQDNGYLRGNGAPPLLDGSALPQDRPR</sequence>
<name>A0ABQ4TE86_9HYPH</name>